<name>A0A660L3E1_9ACTN</name>
<dbReference type="OrthoDB" id="9820913at2"/>
<reference evidence="1 2" key="1">
    <citation type="submission" date="2018-10" db="EMBL/GenBank/DDBJ databases">
        <title>Genomic Encyclopedia of Archaeal and Bacterial Type Strains, Phase II (KMG-II): from individual species to whole genera.</title>
        <authorList>
            <person name="Goeker M."/>
        </authorList>
    </citation>
    <scope>NUCLEOTIDE SEQUENCE [LARGE SCALE GENOMIC DNA]</scope>
    <source>
        <strain evidence="1 2">DSM 14954</strain>
    </source>
</reference>
<sequence length="326" mass="34567">MRRTVRERPAERSEPAVLSRRATVTPFDGVLELQRSAGNASVAAMLSRQAAPAAEATALPTAEELTTRIANCIGVWETNRGGDAPNPTESSLDTVAGIKASMATIEQATMPYALDALRRHSSLRKLAEPELTKEEIDAAILRVQAVPTLLTAVKNASDAGTSADDFIKAQQGAITATGLGDEHVKTMFGAVTLKSTVDEKHGELSKTKTPKAAAEEIPEADRMGLGVGSLTSYIRDPKKWGENRAAWQRLAVDLMPGNVGARVNAVATSSGGTALAGPVVRARVDAQLAKTPQPSEEELVKAVGEANNPRETGYGANIWATYQRLY</sequence>
<dbReference type="AlphaFoldDB" id="A0A660L3E1"/>
<keyword evidence="2" id="KW-1185">Reference proteome</keyword>
<dbReference type="EMBL" id="RBIL01000002">
    <property type="protein sequence ID" value="RKQ87835.1"/>
    <property type="molecule type" value="Genomic_DNA"/>
</dbReference>
<accession>A0A660L3E1</accession>
<comment type="caution">
    <text evidence="1">The sequence shown here is derived from an EMBL/GenBank/DDBJ whole genome shotgun (WGS) entry which is preliminary data.</text>
</comment>
<evidence type="ECO:0000313" key="1">
    <source>
        <dbReference type="EMBL" id="RKQ87835.1"/>
    </source>
</evidence>
<protein>
    <submittedName>
        <fullName evidence="1">Uncharacterized protein</fullName>
    </submittedName>
</protein>
<evidence type="ECO:0000313" key="2">
    <source>
        <dbReference type="Proteomes" id="UP000278962"/>
    </source>
</evidence>
<organism evidence="1 2">
    <name type="scientific">Solirubrobacter pauli</name>
    <dbReference type="NCBI Taxonomy" id="166793"/>
    <lineage>
        <taxon>Bacteria</taxon>
        <taxon>Bacillati</taxon>
        <taxon>Actinomycetota</taxon>
        <taxon>Thermoleophilia</taxon>
        <taxon>Solirubrobacterales</taxon>
        <taxon>Solirubrobacteraceae</taxon>
        <taxon>Solirubrobacter</taxon>
    </lineage>
</organism>
<proteinExistence type="predicted"/>
<dbReference type="RefSeq" id="WP_147448035.1">
    <property type="nucleotide sequence ID" value="NZ_RBIL01000002.1"/>
</dbReference>
<gene>
    <name evidence="1" type="ORF">C8N24_5864</name>
</gene>
<dbReference type="Proteomes" id="UP000278962">
    <property type="component" value="Unassembled WGS sequence"/>
</dbReference>